<dbReference type="InterPro" id="IPR011009">
    <property type="entry name" value="Kinase-like_dom_sf"/>
</dbReference>
<proteinExistence type="predicted"/>
<dbReference type="Gene3D" id="1.10.287.3700">
    <property type="match status" value="1"/>
</dbReference>
<gene>
    <name evidence="8" type="ORF">MNOR_LOCUS27000</name>
</gene>
<dbReference type="GO" id="GO:0008143">
    <property type="term" value="F:poly(A) binding"/>
    <property type="evidence" value="ECO:0007669"/>
    <property type="project" value="TreeGrafter"/>
</dbReference>
<keyword evidence="9" id="KW-1185">Reference proteome</keyword>
<comment type="subcellular location">
    <subcellularLocation>
        <location evidence="1">Cytoplasm</location>
    </subcellularLocation>
</comment>
<evidence type="ECO:0000256" key="1">
    <source>
        <dbReference type="ARBA" id="ARBA00004496"/>
    </source>
</evidence>
<dbReference type="Gene3D" id="1.20.5.5160">
    <property type="match status" value="1"/>
</dbReference>
<name>A0AAV2RQB6_MEGNR</name>
<evidence type="ECO:0000256" key="3">
    <source>
        <dbReference type="ARBA" id="ARBA00022664"/>
    </source>
</evidence>
<evidence type="ECO:0000259" key="7">
    <source>
        <dbReference type="Pfam" id="PF18101"/>
    </source>
</evidence>
<evidence type="ECO:0000256" key="5">
    <source>
        <dbReference type="ARBA" id="ARBA00022840"/>
    </source>
</evidence>
<dbReference type="GO" id="GO:0006397">
    <property type="term" value="P:mRNA processing"/>
    <property type="evidence" value="ECO:0007669"/>
    <property type="project" value="UniProtKB-KW"/>
</dbReference>
<dbReference type="AlphaFoldDB" id="A0AAV2RQB6"/>
<accession>A0AAV2RQB6</accession>
<dbReference type="PANTHER" id="PTHR12272:SF11">
    <property type="entry name" value="PAN2-PAN3 DEADENYLATION COMPLEX SUBUNIT PAN3"/>
    <property type="match status" value="1"/>
</dbReference>
<dbReference type="EMBL" id="CAXKWB010027779">
    <property type="protein sequence ID" value="CAL4132405.1"/>
    <property type="molecule type" value="Genomic_DNA"/>
</dbReference>
<keyword evidence="5" id="KW-0067">ATP-binding</keyword>
<reference evidence="8 9" key="1">
    <citation type="submission" date="2024-05" db="EMBL/GenBank/DDBJ databases">
        <authorList>
            <person name="Wallberg A."/>
        </authorList>
    </citation>
    <scope>NUCLEOTIDE SEQUENCE [LARGE SCALE GENOMIC DNA]</scope>
</reference>
<dbReference type="GO" id="GO:0000932">
    <property type="term" value="C:P-body"/>
    <property type="evidence" value="ECO:0007669"/>
    <property type="project" value="TreeGrafter"/>
</dbReference>
<dbReference type="Gene3D" id="1.10.510.10">
    <property type="entry name" value="Transferase(Phosphotransferase) domain 1"/>
    <property type="match status" value="1"/>
</dbReference>
<keyword evidence="6" id="KW-0175">Coiled coil</keyword>
<dbReference type="SUPFAM" id="SSF56112">
    <property type="entry name" value="Protein kinase-like (PK-like)"/>
    <property type="match status" value="1"/>
</dbReference>
<keyword evidence="2" id="KW-0963">Cytoplasm</keyword>
<dbReference type="PANTHER" id="PTHR12272">
    <property type="entry name" value="DEADENYLATION COMPLEX SUBUNIT PAN3"/>
    <property type="match status" value="1"/>
</dbReference>
<evidence type="ECO:0000256" key="4">
    <source>
        <dbReference type="ARBA" id="ARBA00022741"/>
    </source>
</evidence>
<keyword evidence="3" id="KW-0507">mRNA processing</keyword>
<feature type="non-terminal residue" evidence="8">
    <location>
        <position position="689"/>
    </location>
</feature>
<dbReference type="InterPro" id="IPR041332">
    <property type="entry name" value="Pan3_CK"/>
</dbReference>
<evidence type="ECO:0000256" key="2">
    <source>
        <dbReference type="ARBA" id="ARBA00022490"/>
    </source>
</evidence>
<dbReference type="Proteomes" id="UP001497623">
    <property type="component" value="Unassembled WGS sequence"/>
</dbReference>
<sequence>MVKQLFVLTAVPQNSVLCLTDQLSVTVMRTRKFKQLLPNTFICRLLSNRNSPEQLALLKRKAKVKHTDPLSSDGQIRRANVMNSKKHVSERAICNLLQQANSIVNFMSGLPRHDLRGKKVVIVSDYPQNIKRFTVTITAPPKTPRKIIGSVAENCLTCATTQYIIIESNQGHIYFLKINITKTGCGMGPEPVSLAQNPRDMYNSTMFPPYHLMPPTPAHVHHLKSHSNAPHFFMADELRHYLLERHALTLAQVDPEQYPDLPTEVDMYHELVPIEPPHSANKSSMFGYATSAYKSKKASKNLCHCGRTIFINIILNIKKFPLTQIGRPLYHNQGSHFFVPKLSENKVVFFYSKFTFIGSNKLQVTKFGTKRGLPAVKKRIEETDENFNLKNNSTFFFTKIQIHVKRRGPGLLSESTLWNYIIQLTGALRTIHTGGLSCRTLDPTKILLTDNKSRIRINCCGILDVLNFDPNAASPLAAMPQYQQEDLVNLGKLMVALACNSVVALQRDNIQGALELINRSYSRDLAMLLVCLLTSQRIKTINDVMPMIGARFYTALETSNQRADAYECEMGKEIHNGRLFRLLAKLNTIVDRPHLNLDNTWCETGDRYMLKLFRDFVFHQLIQRGRPGAEGIKMTVIEELLLPKAPIICLMSHDEQNILVTSYAELKRCFERSFAELLQAASSHKTSLS</sequence>
<protein>
    <recommendedName>
        <fullName evidence="7">Pan3 C-terminal knob domain-containing protein</fullName>
    </recommendedName>
</protein>
<organism evidence="8 9">
    <name type="scientific">Meganyctiphanes norvegica</name>
    <name type="common">Northern krill</name>
    <name type="synonym">Thysanopoda norvegica</name>
    <dbReference type="NCBI Taxonomy" id="48144"/>
    <lineage>
        <taxon>Eukaryota</taxon>
        <taxon>Metazoa</taxon>
        <taxon>Ecdysozoa</taxon>
        <taxon>Arthropoda</taxon>
        <taxon>Crustacea</taxon>
        <taxon>Multicrustacea</taxon>
        <taxon>Malacostraca</taxon>
        <taxon>Eumalacostraca</taxon>
        <taxon>Eucarida</taxon>
        <taxon>Euphausiacea</taxon>
        <taxon>Euphausiidae</taxon>
        <taxon>Meganyctiphanes</taxon>
    </lineage>
</organism>
<dbReference type="Pfam" id="PF18101">
    <property type="entry name" value="Pan3_CK"/>
    <property type="match status" value="1"/>
</dbReference>
<dbReference type="GO" id="GO:0005524">
    <property type="term" value="F:ATP binding"/>
    <property type="evidence" value="ECO:0007669"/>
    <property type="project" value="UniProtKB-KW"/>
</dbReference>
<keyword evidence="4" id="KW-0547">Nucleotide-binding</keyword>
<comment type="caution">
    <text evidence="8">The sequence shown here is derived from an EMBL/GenBank/DDBJ whole genome shotgun (WGS) entry which is preliminary data.</text>
</comment>
<dbReference type="GO" id="GO:0000289">
    <property type="term" value="P:nuclear-transcribed mRNA poly(A) tail shortening"/>
    <property type="evidence" value="ECO:0007669"/>
    <property type="project" value="InterPro"/>
</dbReference>
<dbReference type="GO" id="GO:0031251">
    <property type="term" value="C:PAN complex"/>
    <property type="evidence" value="ECO:0007669"/>
    <property type="project" value="InterPro"/>
</dbReference>
<feature type="domain" description="Pan3 C-terminal knob" evidence="7">
    <location>
        <begin position="541"/>
        <end position="677"/>
    </location>
</feature>
<evidence type="ECO:0000256" key="6">
    <source>
        <dbReference type="ARBA" id="ARBA00023054"/>
    </source>
</evidence>
<dbReference type="InterPro" id="IPR030844">
    <property type="entry name" value="PAN3"/>
</dbReference>
<evidence type="ECO:0000313" key="8">
    <source>
        <dbReference type="EMBL" id="CAL4132405.1"/>
    </source>
</evidence>
<evidence type="ECO:0000313" key="9">
    <source>
        <dbReference type="Proteomes" id="UP001497623"/>
    </source>
</evidence>